<accession>A0ABR0AHZ8</accession>
<gene>
    <name evidence="1" type="ORF">OUZ56_010175</name>
</gene>
<keyword evidence="2" id="KW-1185">Reference proteome</keyword>
<sequence>MSKGDIEQGDGENVVYNTKASTKESNIRKSSLWFMPGRVGAMNSPGDGVHRGHPAVGGRWPRCWGEAEWCPSPLAISTRLGEPPHVAVQGEDVLPVGSSIRMAGYARKSVPVHEVLIQSIIGNVMPQLRGKGAGFWEADGLVVLRDGIVQLNGVVERRFHPPDVLDETPVFIRDDLGSRHVCCMFVGEGMDA</sequence>
<dbReference type="Proteomes" id="UP001234178">
    <property type="component" value="Unassembled WGS sequence"/>
</dbReference>
<protein>
    <submittedName>
        <fullName evidence="1">Uncharacterized protein</fullName>
    </submittedName>
</protein>
<evidence type="ECO:0000313" key="1">
    <source>
        <dbReference type="EMBL" id="KAK4024754.1"/>
    </source>
</evidence>
<proteinExistence type="predicted"/>
<dbReference type="EMBL" id="JAOYFB010000037">
    <property type="protein sequence ID" value="KAK4024754.1"/>
    <property type="molecule type" value="Genomic_DNA"/>
</dbReference>
<comment type="caution">
    <text evidence="1">The sequence shown here is derived from an EMBL/GenBank/DDBJ whole genome shotgun (WGS) entry which is preliminary data.</text>
</comment>
<name>A0ABR0AHZ8_9CRUS</name>
<organism evidence="1 2">
    <name type="scientific">Daphnia magna</name>
    <dbReference type="NCBI Taxonomy" id="35525"/>
    <lineage>
        <taxon>Eukaryota</taxon>
        <taxon>Metazoa</taxon>
        <taxon>Ecdysozoa</taxon>
        <taxon>Arthropoda</taxon>
        <taxon>Crustacea</taxon>
        <taxon>Branchiopoda</taxon>
        <taxon>Diplostraca</taxon>
        <taxon>Cladocera</taxon>
        <taxon>Anomopoda</taxon>
        <taxon>Daphniidae</taxon>
        <taxon>Daphnia</taxon>
    </lineage>
</organism>
<reference evidence="1 2" key="1">
    <citation type="journal article" date="2023" name="Nucleic Acids Res.">
        <title>The hologenome of Daphnia magna reveals possible DNA methylation and microbiome-mediated evolution of the host genome.</title>
        <authorList>
            <person name="Chaturvedi A."/>
            <person name="Li X."/>
            <person name="Dhandapani V."/>
            <person name="Marshall H."/>
            <person name="Kissane S."/>
            <person name="Cuenca-Cambronero M."/>
            <person name="Asole G."/>
            <person name="Calvet F."/>
            <person name="Ruiz-Romero M."/>
            <person name="Marangio P."/>
            <person name="Guigo R."/>
            <person name="Rago D."/>
            <person name="Mirbahai L."/>
            <person name="Eastwood N."/>
            <person name="Colbourne J.K."/>
            <person name="Zhou J."/>
            <person name="Mallon E."/>
            <person name="Orsini L."/>
        </authorList>
    </citation>
    <scope>NUCLEOTIDE SEQUENCE [LARGE SCALE GENOMIC DNA]</scope>
    <source>
        <strain evidence="1">LRV0_1</strain>
    </source>
</reference>
<evidence type="ECO:0000313" key="2">
    <source>
        <dbReference type="Proteomes" id="UP001234178"/>
    </source>
</evidence>